<keyword evidence="3" id="KW-1185">Reference proteome</keyword>
<keyword evidence="1" id="KW-1133">Transmembrane helix</keyword>
<organism evidence="2 3">
    <name type="scientific">Acetobacterium malicum</name>
    <dbReference type="NCBI Taxonomy" id="52692"/>
    <lineage>
        <taxon>Bacteria</taxon>
        <taxon>Bacillati</taxon>
        <taxon>Bacillota</taxon>
        <taxon>Clostridia</taxon>
        <taxon>Eubacteriales</taxon>
        <taxon>Eubacteriaceae</taxon>
        <taxon>Acetobacterium</taxon>
    </lineage>
</organism>
<evidence type="ECO:0000256" key="1">
    <source>
        <dbReference type="SAM" id="Phobius"/>
    </source>
</evidence>
<gene>
    <name evidence="2" type="ORF">GH811_06325</name>
</gene>
<sequence>MKKLSLNQKGFVLPLVLVVIAILAAAAGSILTWSTAELEANILNQDYELCILTGKNAMAILQAELEEDVNYEGTNGKVLDENGGYYEIRVYKTSEKLRFVEVASQFRTYQKAFSGEIELLSEVTGAPSGQIVRFNWKMLGGV</sequence>
<evidence type="ECO:0008006" key="4">
    <source>
        <dbReference type="Google" id="ProtNLM"/>
    </source>
</evidence>
<keyword evidence="1" id="KW-0812">Transmembrane</keyword>
<reference evidence="2 3" key="1">
    <citation type="journal article" date="2020" name="mSystems">
        <title>Defining Genomic and Predicted Metabolic Features of the Acetobacterium Genus.</title>
        <authorList>
            <person name="Ross D.E."/>
            <person name="Marshall C.W."/>
            <person name="Gulliver D."/>
            <person name="May H.D."/>
            <person name="Norman R.S."/>
        </authorList>
    </citation>
    <scope>NUCLEOTIDE SEQUENCE [LARGE SCALE GENOMIC DNA]</scope>
    <source>
        <strain evidence="2 3">DSM 4132</strain>
    </source>
</reference>
<name>A0ABR6YVK5_9FIRM</name>
<feature type="transmembrane region" description="Helical" evidence="1">
    <location>
        <begin position="12"/>
        <end position="33"/>
    </location>
</feature>
<dbReference type="RefSeq" id="WP_186893740.1">
    <property type="nucleotide sequence ID" value="NZ_WJBE01000004.1"/>
</dbReference>
<dbReference type="EMBL" id="WJBE01000004">
    <property type="protein sequence ID" value="MBC3899231.1"/>
    <property type="molecule type" value="Genomic_DNA"/>
</dbReference>
<evidence type="ECO:0000313" key="2">
    <source>
        <dbReference type="EMBL" id="MBC3899231.1"/>
    </source>
</evidence>
<comment type="caution">
    <text evidence="2">The sequence shown here is derived from an EMBL/GenBank/DDBJ whole genome shotgun (WGS) entry which is preliminary data.</text>
</comment>
<dbReference type="Proteomes" id="UP000622405">
    <property type="component" value="Unassembled WGS sequence"/>
</dbReference>
<proteinExistence type="predicted"/>
<accession>A0ABR6YVK5</accession>
<keyword evidence="1" id="KW-0472">Membrane</keyword>
<protein>
    <recommendedName>
        <fullName evidence="4">DUF4860 domain-containing protein</fullName>
    </recommendedName>
</protein>
<evidence type="ECO:0000313" key="3">
    <source>
        <dbReference type="Proteomes" id="UP000622405"/>
    </source>
</evidence>